<dbReference type="InterPro" id="IPR025659">
    <property type="entry name" value="Tubby-like_C"/>
</dbReference>
<organism evidence="2 3">
    <name type="scientific">Dictyobacter aurantiacus</name>
    <dbReference type="NCBI Taxonomy" id="1936993"/>
    <lineage>
        <taxon>Bacteria</taxon>
        <taxon>Bacillati</taxon>
        <taxon>Chloroflexota</taxon>
        <taxon>Ktedonobacteria</taxon>
        <taxon>Ktedonobacterales</taxon>
        <taxon>Dictyobacteraceae</taxon>
        <taxon>Dictyobacter</taxon>
    </lineage>
</organism>
<comment type="similarity">
    <text evidence="1">Belongs to the LOR family.</text>
</comment>
<reference evidence="3" key="1">
    <citation type="submission" date="2018-12" db="EMBL/GenBank/DDBJ databases">
        <title>Tengunoibacter tsumagoiensis gen. nov., sp. nov., Dictyobacter kobayashii sp. nov., D. alpinus sp. nov., and D. joshuensis sp. nov. and description of Dictyobacteraceae fam. nov. within the order Ktedonobacterales isolated from Tengu-no-mugimeshi.</title>
        <authorList>
            <person name="Wang C.M."/>
            <person name="Zheng Y."/>
            <person name="Sakai Y."/>
            <person name="Toyoda A."/>
            <person name="Minakuchi Y."/>
            <person name="Abe K."/>
            <person name="Yokota A."/>
            <person name="Yabe S."/>
        </authorList>
    </citation>
    <scope>NUCLEOTIDE SEQUENCE [LARGE SCALE GENOMIC DNA]</scope>
    <source>
        <strain evidence="3">S-27</strain>
    </source>
</reference>
<proteinExistence type="inferred from homology"/>
<protein>
    <recommendedName>
        <fullName evidence="4">Tubby C 2 family protein</fullName>
    </recommendedName>
</protein>
<evidence type="ECO:0000256" key="1">
    <source>
        <dbReference type="ARBA" id="ARBA00005437"/>
    </source>
</evidence>
<dbReference type="EMBL" id="BIFQ01000001">
    <property type="protein sequence ID" value="GCE06668.1"/>
    <property type="molecule type" value="Genomic_DNA"/>
</dbReference>
<comment type="caution">
    <text evidence="2">The sequence shown here is derived from an EMBL/GenBank/DDBJ whole genome shotgun (WGS) entry which is preliminary data.</text>
</comment>
<gene>
    <name evidence="2" type="primary">yxjI</name>
    <name evidence="2" type="ORF">KDAU_39970</name>
</gene>
<dbReference type="Pfam" id="PF04525">
    <property type="entry name" value="LOR"/>
    <property type="match status" value="1"/>
</dbReference>
<dbReference type="OrthoDB" id="652307at2"/>
<dbReference type="Gene3D" id="2.40.160.200">
    <property type="entry name" value="LURP1-related"/>
    <property type="match status" value="1"/>
</dbReference>
<evidence type="ECO:0000313" key="2">
    <source>
        <dbReference type="EMBL" id="GCE06668.1"/>
    </source>
</evidence>
<name>A0A401ZIL0_9CHLR</name>
<dbReference type="Proteomes" id="UP000287224">
    <property type="component" value="Unassembled WGS sequence"/>
</dbReference>
<keyword evidence="3" id="KW-1185">Reference proteome</keyword>
<accession>A0A401ZIL0</accession>
<dbReference type="InterPro" id="IPR038595">
    <property type="entry name" value="LOR_sf"/>
</dbReference>
<evidence type="ECO:0008006" key="4">
    <source>
        <dbReference type="Google" id="ProtNLM"/>
    </source>
</evidence>
<dbReference type="AlphaFoldDB" id="A0A401ZIL0"/>
<evidence type="ECO:0000313" key="3">
    <source>
        <dbReference type="Proteomes" id="UP000287224"/>
    </source>
</evidence>
<sequence length="163" mass="18818">MRYHLREHAWGLTDTFTVRDDAGNAVFEIHGKFFHVGDNLVMRDLYSGQELVHIKQRVISLRPSYDIFRNGEHWANVHEQFRFFGERFKVQGDNGMVFHIDGDLWAWNFAISDDAGNLLGRVGREFSLFHESYGVDVANGVDAPFIIALAVVLEMVKDHQEDH</sequence>
<dbReference type="InterPro" id="IPR007612">
    <property type="entry name" value="LOR"/>
</dbReference>
<dbReference type="SUPFAM" id="SSF54518">
    <property type="entry name" value="Tubby C-terminal domain-like"/>
    <property type="match status" value="1"/>
</dbReference>
<dbReference type="RefSeq" id="WP_126597592.1">
    <property type="nucleotide sequence ID" value="NZ_BIFQ01000001.1"/>
</dbReference>